<keyword evidence="2" id="KW-1185">Reference proteome</keyword>
<accession>A0A0F7S718</accession>
<dbReference type="Proteomes" id="UP000242770">
    <property type="component" value="Unassembled WGS sequence"/>
</dbReference>
<name>A0A0F7S718_9BASI</name>
<dbReference type="AlphaFoldDB" id="A0A0F7S718"/>
<reference evidence="2" key="1">
    <citation type="submission" date="2014-06" db="EMBL/GenBank/DDBJ databases">
        <authorList>
            <person name="Berkman P.J."/>
        </authorList>
    </citation>
    <scope>NUCLEOTIDE SEQUENCE [LARGE SCALE GENOMIC DNA]</scope>
</reference>
<organism evidence="1 2">
    <name type="scientific">Sporisorium scitamineum</name>
    <dbReference type="NCBI Taxonomy" id="49012"/>
    <lineage>
        <taxon>Eukaryota</taxon>
        <taxon>Fungi</taxon>
        <taxon>Dikarya</taxon>
        <taxon>Basidiomycota</taxon>
        <taxon>Ustilaginomycotina</taxon>
        <taxon>Ustilaginomycetes</taxon>
        <taxon>Ustilaginales</taxon>
        <taxon>Ustilaginaceae</taxon>
        <taxon>Sporisorium</taxon>
    </lineage>
</organism>
<protein>
    <submittedName>
        <fullName evidence="1">Uncharacterized protein</fullName>
    </submittedName>
</protein>
<sequence>MSFLTGAIRTAAVSTSARAAMLGRVAPVAVAQQGKFEAFRLFLTSSSDQVLFASLRFRH</sequence>
<evidence type="ECO:0000313" key="1">
    <source>
        <dbReference type="EMBL" id="CDW96680.1"/>
    </source>
</evidence>
<gene>
    <name evidence="1" type="primary">SSCI14550.1</name>
</gene>
<dbReference type="EMBL" id="CCFA01000756">
    <property type="protein sequence ID" value="CDW96680.1"/>
    <property type="molecule type" value="Genomic_DNA"/>
</dbReference>
<proteinExistence type="predicted"/>
<evidence type="ECO:0000313" key="2">
    <source>
        <dbReference type="Proteomes" id="UP000242770"/>
    </source>
</evidence>